<dbReference type="InterPro" id="IPR036770">
    <property type="entry name" value="Ankyrin_rpt-contain_sf"/>
</dbReference>
<dbReference type="SMART" id="SM00248">
    <property type="entry name" value="ANK"/>
    <property type="match status" value="23"/>
</dbReference>
<feature type="region of interest" description="Disordered" evidence="19">
    <location>
        <begin position="4506"/>
        <end position="4534"/>
    </location>
</feature>
<evidence type="ECO:0000256" key="18">
    <source>
        <dbReference type="SAM" id="Coils"/>
    </source>
</evidence>
<feature type="region of interest" description="Disordered" evidence="19">
    <location>
        <begin position="4109"/>
        <end position="4141"/>
    </location>
</feature>
<dbReference type="Pfam" id="PF00791">
    <property type="entry name" value="ZU5"/>
    <property type="match status" value="1"/>
</dbReference>
<evidence type="ECO:0000256" key="16">
    <source>
        <dbReference type="ARBA" id="ARBA00023298"/>
    </source>
</evidence>
<dbReference type="SMART" id="SM00218">
    <property type="entry name" value="ZU5"/>
    <property type="match status" value="1"/>
</dbReference>
<dbReference type="GO" id="GO:0016020">
    <property type="term" value="C:membrane"/>
    <property type="evidence" value="ECO:0007669"/>
    <property type="project" value="UniProtKB-ARBA"/>
</dbReference>
<feature type="coiled-coil region" evidence="18">
    <location>
        <begin position="2644"/>
        <end position="2671"/>
    </location>
</feature>
<feature type="repeat" description="ANK" evidence="17">
    <location>
        <begin position="329"/>
        <end position="361"/>
    </location>
</feature>
<feature type="coiled-coil region" evidence="18">
    <location>
        <begin position="3488"/>
        <end position="3522"/>
    </location>
</feature>
<dbReference type="InterPro" id="IPR051165">
    <property type="entry name" value="Multifunctional_ANK_Repeat"/>
</dbReference>
<feature type="repeat" description="ANK" evidence="17">
    <location>
        <begin position="135"/>
        <end position="167"/>
    </location>
</feature>
<feature type="repeat" description="ANK" evidence="17">
    <location>
        <begin position="69"/>
        <end position="101"/>
    </location>
</feature>
<proteinExistence type="predicted"/>
<feature type="repeat" description="ANK" evidence="17">
    <location>
        <begin position="527"/>
        <end position="559"/>
    </location>
</feature>
<feature type="repeat" description="ANK" evidence="17">
    <location>
        <begin position="494"/>
        <end position="526"/>
    </location>
</feature>
<dbReference type="PRINTS" id="PR01415">
    <property type="entry name" value="ANKYRIN"/>
</dbReference>
<feature type="compositionally biased region" description="Basic and acidic residues" evidence="19">
    <location>
        <begin position="1654"/>
        <end position="1666"/>
    </location>
</feature>
<dbReference type="EMBL" id="BMAW01128680">
    <property type="protein sequence ID" value="GFU26942.1"/>
    <property type="molecule type" value="Genomic_DNA"/>
</dbReference>
<dbReference type="GO" id="GO:0006887">
    <property type="term" value="P:exocytosis"/>
    <property type="evidence" value="ECO:0007669"/>
    <property type="project" value="UniProtKB-KW"/>
</dbReference>
<name>A0A8X6QMJ4_NEPPI</name>
<dbReference type="PROSITE" id="PS50297">
    <property type="entry name" value="ANK_REP_REGION"/>
    <property type="match status" value="21"/>
</dbReference>
<dbReference type="Gene3D" id="2.60.220.30">
    <property type="match status" value="2"/>
</dbReference>
<keyword evidence="18" id="KW-0175">Coiled coil</keyword>
<feature type="region of interest" description="Disordered" evidence="19">
    <location>
        <begin position="2435"/>
        <end position="2460"/>
    </location>
</feature>
<feature type="region of interest" description="Disordered" evidence="19">
    <location>
        <begin position="4659"/>
        <end position="4685"/>
    </location>
</feature>
<feature type="repeat" description="ANK" evidence="17">
    <location>
        <begin position="461"/>
        <end position="493"/>
    </location>
</feature>
<keyword evidence="12" id="KW-0638">Presynaptic neurotoxin</keyword>
<keyword evidence="16" id="KW-1053">Target membrane</keyword>
<feature type="repeat" description="ANK" evidence="17">
    <location>
        <begin position="230"/>
        <end position="262"/>
    </location>
</feature>
<feature type="region of interest" description="Disordered" evidence="19">
    <location>
        <begin position="5059"/>
        <end position="5096"/>
    </location>
</feature>
<dbReference type="OrthoDB" id="20872at2759"/>
<dbReference type="FunFam" id="2.60.220.30:FF:000001">
    <property type="entry name" value="Ankyrin-3 isoform 2"/>
    <property type="match status" value="1"/>
</dbReference>
<evidence type="ECO:0000256" key="14">
    <source>
        <dbReference type="ARBA" id="ARBA00023136"/>
    </source>
</evidence>
<feature type="repeat" description="ANK" evidence="17">
    <location>
        <begin position="102"/>
        <end position="134"/>
    </location>
</feature>
<organism evidence="22 23">
    <name type="scientific">Nephila pilipes</name>
    <name type="common">Giant wood spider</name>
    <name type="synonym">Nephila maculata</name>
    <dbReference type="NCBI Taxonomy" id="299642"/>
    <lineage>
        <taxon>Eukaryota</taxon>
        <taxon>Metazoa</taxon>
        <taxon>Ecdysozoa</taxon>
        <taxon>Arthropoda</taxon>
        <taxon>Chelicerata</taxon>
        <taxon>Arachnida</taxon>
        <taxon>Araneae</taxon>
        <taxon>Araneomorphae</taxon>
        <taxon>Entelegynae</taxon>
        <taxon>Araneoidea</taxon>
        <taxon>Nephilidae</taxon>
        <taxon>Nephila</taxon>
    </lineage>
</organism>
<feature type="region of interest" description="Disordered" evidence="19">
    <location>
        <begin position="5015"/>
        <end position="5041"/>
    </location>
</feature>
<feature type="repeat" description="ANK" evidence="17">
    <location>
        <begin position="626"/>
        <end position="658"/>
    </location>
</feature>
<feature type="region of interest" description="Disordered" evidence="19">
    <location>
        <begin position="1654"/>
        <end position="1693"/>
    </location>
</feature>
<dbReference type="SUPFAM" id="SSF48403">
    <property type="entry name" value="Ankyrin repeat"/>
    <property type="match status" value="2"/>
</dbReference>
<feature type="repeat" description="ANK" evidence="17">
    <location>
        <begin position="659"/>
        <end position="691"/>
    </location>
</feature>
<feature type="compositionally biased region" description="Polar residues" evidence="19">
    <location>
        <begin position="2054"/>
        <end position="2063"/>
    </location>
</feature>
<feature type="region of interest" description="Disordered" evidence="19">
    <location>
        <begin position="5732"/>
        <end position="5758"/>
    </location>
</feature>
<keyword evidence="8" id="KW-0597">Phosphoprotein</keyword>
<evidence type="ECO:0000256" key="9">
    <source>
        <dbReference type="ARBA" id="ARBA00022656"/>
    </source>
</evidence>
<evidence type="ECO:0000256" key="15">
    <source>
        <dbReference type="ARBA" id="ARBA00023212"/>
    </source>
</evidence>
<feature type="repeat" description="ANK" evidence="17">
    <location>
        <begin position="395"/>
        <end position="427"/>
    </location>
</feature>
<evidence type="ECO:0000256" key="13">
    <source>
        <dbReference type="ARBA" id="ARBA00023043"/>
    </source>
</evidence>
<keyword evidence="15" id="KW-0206">Cytoskeleton</keyword>
<evidence type="ECO:0000256" key="17">
    <source>
        <dbReference type="PROSITE-ProRule" id="PRU00023"/>
    </source>
</evidence>
<dbReference type="GO" id="GO:0044218">
    <property type="term" value="C:other organism cell membrane"/>
    <property type="evidence" value="ECO:0007669"/>
    <property type="project" value="UniProtKB-KW"/>
</dbReference>
<dbReference type="Gene3D" id="2.60.40.2660">
    <property type="match status" value="1"/>
</dbReference>
<evidence type="ECO:0000256" key="12">
    <source>
        <dbReference type="ARBA" id="ARBA00023028"/>
    </source>
</evidence>
<dbReference type="FunFam" id="1.25.40.20:FF:000003">
    <property type="entry name" value="Ankyrin, isoform B"/>
    <property type="match status" value="1"/>
</dbReference>
<keyword evidence="13 17" id="KW-0040">ANK repeat</keyword>
<feature type="region of interest" description="Disordered" evidence="19">
    <location>
        <begin position="4167"/>
        <end position="4187"/>
    </location>
</feature>
<dbReference type="GO" id="GO:0090729">
    <property type="term" value="F:toxin activity"/>
    <property type="evidence" value="ECO:0007669"/>
    <property type="project" value="UniProtKB-KW"/>
</dbReference>
<keyword evidence="9" id="KW-0800">Toxin</keyword>
<keyword evidence="14" id="KW-0472">Membrane</keyword>
<feature type="compositionally biased region" description="Polar residues" evidence="19">
    <location>
        <begin position="5748"/>
        <end position="5758"/>
    </location>
</feature>
<feature type="repeat" description="ANK" evidence="17">
    <location>
        <begin position="168"/>
        <end position="191"/>
    </location>
</feature>
<dbReference type="Pfam" id="PF00531">
    <property type="entry name" value="Death"/>
    <property type="match status" value="1"/>
</dbReference>
<comment type="subcellular location">
    <subcellularLocation>
        <location evidence="2">Cytoplasm</location>
        <location evidence="2">Cytoskeleton</location>
    </subcellularLocation>
    <subcellularLocation>
        <location evidence="3">Secreted</location>
    </subcellularLocation>
    <subcellularLocation>
        <location evidence="1">Target cell membrane</location>
    </subcellularLocation>
</comment>
<dbReference type="FunFam" id="2.60.220.30:FF:000002">
    <property type="entry name" value="Ankyrin-3 isoform 2"/>
    <property type="match status" value="1"/>
</dbReference>
<dbReference type="PROSITE" id="PS50088">
    <property type="entry name" value="ANK_REPEAT"/>
    <property type="match status" value="21"/>
</dbReference>
<feature type="repeat" description="ANK" evidence="17">
    <location>
        <begin position="263"/>
        <end position="295"/>
    </location>
</feature>
<feature type="compositionally biased region" description="Acidic residues" evidence="19">
    <location>
        <begin position="4172"/>
        <end position="4187"/>
    </location>
</feature>
<feature type="region of interest" description="Disordered" evidence="19">
    <location>
        <begin position="5670"/>
        <end position="5708"/>
    </location>
</feature>
<feature type="compositionally biased region" description="Polar residues" evidence="19">
    <location>
        <begin position="4227"/>
        <end position="4239"/>
    </location>
</feature>
<evidence type="ECO:0000256" key="2">
    <source>
        <dbReference type="ARBA" id="ARBA00004245"/>
    </source>
</evidence>
<protein>
    <submittedName>
        <fullName evidence="22">Ankyrin-3</fullName>
    </submittedName>
</protein>
<feature type="region of interest" description="Disordered" evidence="19">
    <location>
        <begin position="2490"/>
        <end position="2517"/>
    </location>
</feature>
<feature type="repeat" description="ANK" evidence="17">
    <location>
        <begin position="758"/>
        <end position="790"/>
    </location>
</feature>
<evidence type="ECO:0000256" key="11">
    <source>
        <dbReference type="ARBA" id="ARBA00022737"/>
    </source>
</evidence>
<dbReference type="GO" id="GO:0044231">
    <property type="term" value="C:host cell presynaptic membrane"/>
    <property type="evidence" value="ECO:0007669"/>
    <property type="project" value="UniProtKB-KW"/>
</dbReference>
<evidence type="ECO:0000256" key="7">
    <source>
        <dbReference type="ARBA" id="ARBA00022537"/>
    </source>
</evidence>
<dbReference type="PROSITE" id="PS51145">
    <property type="entry name" value="ZU5"/>
    <property type="match status" value="2"/>
</dbReference>
<feature type="repeat" description="ANK" evidence="17">
    <location>
        <begin position="296"/>
        <end position="328"/>
    </location>
</feature>
<sequence>MAPSKSQMANKNLLTSKGYLLPATCSVSNLHEFLTDGNASFLRAARSGNVEKIIEHLKGNIDINTSNANGLNALHLASKEGNVNVVTELLKRGANVNAATKKGNTALHIASLAGQEEVVKVLVQLGANVNVQSQNGFTPLYMAAQENHDSVVSFLLANGANQSLATEDGFTPLAVALQQGHDKVVAVLLENDTKGRVRLPALHIAAKKDDCKAATLLLQSDHNPDVTSKSGFTPLHIAAHYGNENIAKILLSKGADVNYAAKHQITPLHVASKWGKMNMVVLLLENGANIEAATRDGLTPLHCAARSGHDQVVDLLLEKGAPFLAKTKNGLAPLHMASQGDHVDSARILLYHKAPVDDVTVDYLTALHVAAHCGHVKVAKLLLDRKADPNARALNGFTPLHIACKKNRIKVVELLLKHGASIEATTESGLTPLHVASFMGCMNIVIYLIQNGANPDVPTVRGETPLHLAARANQTDIIRILLRNGASVDARAREEQTPLHIAARLGNVDIVSLLLQHGAAVDATTKDMYTALHIAAKEDQEEVASSLLDHGASLTSTTKKGFTPLHLAAKYGNIKVARLLIQKEAPVDAQGKNGVTPLHVAAHYDHVNVALLLLDKGASPHAMAKNGYTPLHIAAKKNQMDIASTLLEYGAKTNSESKAGFTPLHLSSQEGHADMSSLLIENKADVNHKAINGLTPLHLCAQDDRVNVAHILVAHKAEIGPQTKAGYTPLHVASHFGQINMVRFLLQNHANVQTTTSHGYTPLHQAAQQGHTLVVNLLLENQASPNVTTTQGQTPLSIAQRLGYISVVETLKVVTETTVTTTTTTVTEEKYKVVAPETMQETFMTDSEDEGGADFDEAAIFGKPTHATHVYLPYLEGQNFQMSEEAMLGDQSYGYLTADEMKSLGDDSLPIDVTKDEKHHDIMHSVKQFGAPMVEEDKLSPQHATPVESGFSEKFSPDNIDLARVPVHAGRFSWIDEYYYSSLPKGMLRSRFLVSFMVDARGGAMRGCRHSGVRIIIPPRKASMPMRITCRYLRKEKLIHPPPLMEGEACASRILEMGPVGARFLGPVIIEVPHFASTRGKEREITILRSDTGESWREHVLEASEEAVQEVLNESFEGEELNALEDLNTNRITRILTTDFPQYFAIITRVRQEVHGVGPEGGMVSSTVVPQVQAIFPEGALTKKIRVGLQAQPIAPELVAKLLGNRVAVSPIVTVEPRRRKFHKPITLTIPVPQAATKGMINQYSGDAPTLRLLCSITGGSSKAQWEDVTGSTPLTFVNDCVSFTTTVSARFWLMDCRQVNEVTRFATELYQEAVYVPFMSKFVIFAKRYDPYEAQLRVFCMTDDKEDKTLECQENFTEVAKSRDVEVLEGKLQYLEFAGNIAPVTKSGEQLKFPFQAFHENRLPFTIRVKDPHIEAMGRIAFMREPKAGRGEPPQIPICNLNVALPDIIHTDSSADVIELVTLEKRYDFIQEAGLSKPELIHRADLRLSDIAQGLDKDWVLLAQQLDLSENDIAQIKADSTCDQSEQALMMLRLWLQKSGSKATGNELEKGLRKINREDIIKNCMFNVELVTDDVEKAVAKVHLDQSGFDVFKEELGSSREASMRRGASLDISYDEQDIMKEAESAAETSSETGSLFERDQISQALTDDKELISQKDESSKHNTDDVSALFPKCKKSSIQQSEEATPSNSNIHTMDVISNSHVNQPSSFDIIESNDKTVASKKEKDTIVPISQDLRKLHEFWPPDKILINQPNGVHTKPVELISPSPASESKNSVNSQMYFEQSILKEKDINNVPCETLKTNITNEAIFNINNATGTDNSAKMPFNADVLLSKEADKSVDANDLGYCSMDKDSSTSPTFSDNTKLVSLNLVPKDNSQKSKTESLVTSPSQEQNILADNLVLLEQTSILQLLENKNLNQIEPLIVPVDDPVNDIKKNSDSNVTVSAPESINVTSVISNSRADIICTPAVECVTTSTVLSIEQENLKPENSKVEEFDNVDKVKEILLSQSALQDKFKDDILKGSAEVEQKLVDTSGRQEIPARLTESETWPSLELDTSQVSISSLPEDEKSEPTTATVSDAVALAADIDETVEALEEKEPDEDLDDETLSPTKFKDLCSKKVSPTKSVFEGKIMFSPKLPASVQLSSEKILPLQELPLSPVKEVSEIETKETCTSPCSEKLENIKPNQLISTRKGFRTRKRLSPIHDVHKFEPKTPSKIDRGLSPIAVFTAGPSGIEKEANDYLVQTYDAPSMQEPKPQPDNYCSKSTEMSPNTTFGIRQVKESVTALDAQINEHGVPVTKISAGSQFSSSVSSPSKFSIDEKESVILDISTKSNVAIEKSPEENLIKVEKSTSPFSDVMLDTGIGTESPVTADTASSPFLPDIQSPSSLSFQSSSANMMKEHCSTQTIHVEMLSAHTSPIDGPFSLQDSNLSFCPTESSLKSDSLDDLSKTLGTPSSDNVEPDAVLELMHSHQESQKSSVKDFLQEHMSDDTGNLTETDDLPSLTRDHGTRDSSITDEDNNALNKILVIESFRNVFATEPPFSIVSSRKTMKKDADRKKLRKHRVGSETLSTLHDQLLSEESALESSTDSGVDLKETSQSYTYCNIADYSDASSKEDIEDKTQFKTETEVKKTSYIVTVSSSKVEELSKDSENLQDKLDEIEKQILKDTAEYEMSETNTIYAQEILEPSIEQTQKASKIIEGESVLDSGGVTVIEELCVKREISGYTGKDGFDKPKGIVKEEKMKSVISKSQEQPTKFFEEVEQQLICKTALQTFMSPTAEIDSIYAQQIFSDRPNEDNSSYSPKDVKSPISTTASVKEDIIVPQKADYGFSASEQLIAFKETTQTVTLPSVLETRTSNKLISEQSILASKSDQSSIPDTASEDIPRVIQTTQVTETTTVMAVQTPEVQSIEEGCLPVAAPLTSETELTELPHSPELSFAEKRDFFQKLSQSSSSNATPTHTLKGSLGIDDKIETLAADDIYPPESPDEQLSFKECLKFFEKSAESLSPKPEIKDIKKEVWTVVGDETEYEDYRHDSVSDVSDIEKERDMEVVEVFEKRRSTVSIDEQVSLPLHENKEVLEAVFDSTKDAKVEVVVKTFVPGSEMLEICSVENIPQPGDGVSTKSTKVEEIITRTITEVREIVESHIPEEKLIDKSELKTELPSDSLEIISTIETEVVAPPTGVIDDSDKEKLPSNEEFISKTFKTFTESSYEVSRASVGAFKKDTVEKLENKWQRESPDNISIVKDKMEPSLGKSEIFICTEETLDNVKKILSVADAESNVVIRENEPTTSTMSDQIQEIIEKTICIEQMESPTKMISKNVEQYEMKDVKESAENVFSEVRAKLVEPSEKQLKDVEESFEKTAGDFEERKSKLIETQIKDVEESIEKTASDFVETRSKIIEQSEEKIRDVEESVEKAIRDFTEMKSKLTEQSEKQIKVIEESIEKETSGIIEAKSKLIGQSEEKVKDVEKSVEKAISDFTEMKSKLIEQSEKQIKDIEESIEKENRDIIEKKSEIEDQTEEKMRDVEMSIDKAISDFTEMKSKLLEQSEKQIKDVEQSVEKATSDFMETKSKLLEQSEKHIKDVEESIEKLSSEVKEMKSEIVEQTDEKIKEVEESVEKEIKDFTEIKSELVEKSEGQIKGIGVVKISCDVSDVEQSKHKVEDSVEQTEEVITDSKTVTTQVMEEFSERSKDSDKPTDLREIESEIKEAKEIVSSIEIITSDGKMLSEKIEESKISRSVVLEDNKEIEIPYEEKEGSIISVDRRSSSLELLEQSKGDSKEDPYITASEMLSTDDRFVSEMSDERALTDLESKESDHSELSVSRPDQITLILDKTLGSKSVSQDSDQIFDKDIVALKAKIQAEREAGLQFEESLARSVGSNEERSDSCFSSLKDQSVEIEFLPVLEVSEDVSKEAVDKTGHEALGTPCSFHKEMDFEGKHVESEGSFEEMERKKIISEFQLEKHSPSSTGPGTVEKAEYEEVEKKEQGGLEEMIYKKSLICEKSSKETVQSVEVTQFTEHSTEVYSVPSEKLIEKFSSKKIHIESSSDGKDKGYTSHKLEKFLDSVTQQSHEGSIQLPCDVTPVHKRTEEWIDQSGEILLREGELLDSAENGLFEDRPPTLDDEQHKRSSPTAESFDDKARVEQCDTDVMMQLLDFVSRNDIELSEVRTEDEAPDIEEDVSPTAEEEICNRISCEESKTEEKIPTKEIKEKSPECLKVIESENLLLSPQRSSFDSVTSPSRKEAPSETVETVVDMKYHEPNGRNGRMHPQSSLEVEVGSRDSEDAGYYDPDREIVPLSFVEEESLAKVDIKTGKPIESFKTEAPEIKDLKDALQDKQIIESEKPLLSEPEQLSGKMTEIITVTKVVSETTTSERSLPKELEQVVEIQDKIDGTTLRSSSDLTSGDLTGDIENFPEVFSVSEPEQITQDVVQQEIQPEGKTDVIVKEHAQQSFEASVLTEDVIDHELESDANYTSGFVPCAFINTAFAGAELIDKVEQAAPIRARSPYEVIRGDQSDTSEQEIPPSEESKDLSSSITRTTYITKHTEMRHRPMLQNIPSEISEEDLVEREIGSPVLRLEAFGFPDHAETRTQENVSTETTTSDSGTVTKTTVITRVTTRTTVLQDEFSGEDEGTVEKYSQLEMTEGDVSEGISKREEIEALESSDVDHRSGTSILETLPKREGEEKYGDSIITTTITKTVTEKTVSGNGNMKEPQASLPSPIKQADETIESFEAFEGTRAEQILNGPGEVDYHQEYDYCDEYPQNKWSTEQYGYADPSYSDSPFKESLASNEMRKSRYSSVSDDVVDYEIGEIFKSEQQFDDIIERPMTPEPPVDEYSDTGIVDKGLLAKAEVAGLALSEYELKEKDDSLFEEGEPISSPALSPDDSRSGFAYGMQFEKDVLDVAEEAMDIDSDPYSEEKEPAYAYGMRYERDAGLEDEDVPCYGDLYTHEEEDEDALENGDKVKIVLKPKKEPEFDILAGRKYFSKNVEIDELSVSSLQEFEHLEAEIVSGRKSSIGSLDSLNDKPPNGKGTDHDDVSMSSLTEFERLERECLEVEKIDPAMQESITQLSEIEEGHESQASETSQENKSDGCKDEDLSIIEDYDHHLGDIDNIILKVDSESKNELPFQYLLKQVPKSSDTFKGEMAKDGDKAAEVVRKSDFKTEHASSTFTSDSCMLISQQSQEHLTKSNGKSDDIDQDSLRDEISLKPDSLAEDPRHEYLDSLHEGKCDDDDSLQGDIPDEMRDSLLEERHMEDDSLHDMDILPDESSLSMESSFAAAISRDSSKADDHIKAKKPDSAVVRPTLESSSITTSSKDEKIEIIVSELPKYDIMLSSTDSLEQSSSAAAAFHFESESAMSTSLTGALASEDNTMISSTDTLEHEGRITFRYEDIPVDDLEILVKDGRKVIVDSEGNIQTEYDMKHFLESEDNLNNDFNLSSKTFTEIKLPSTSTVQVQSAVTSISYTGEPDDIRTKIHQSITDGREKESKFESTYSDPDVEIEEIHTTDEYGNPKVIKKVKKVITTKTQFSSSSSSENVEEKLKEFLRERAAGDKAGLGEEVVQEERSIDDKGNVLLVRTVQQQILSEPEVHSRTFTGPRAAALSEEYIKQFKDSEPTDDICEYEKIDDEGNVVRVTQQVVIRPEVHSVSFSGPNAQQQMEEYMRRFTSMSQNGDARESSQSFSTVQVTTTTTEQDLEGVPSESGSHDVSGMQCIQTTTSSFTPESSEQIVHTTTTTCTSFSSTDDTAQPGATTHHASSS</sequence>
<feature type="compositionally biased region" description="Polar residues" evidence="19">
    <location>
        <begin position="1678"/>
        <end position="1693"/>
    </location>
</feature>
<feature type="domain" description="ZU5" evidence="21">
    <location>
        <begin position="992"/>
        <end position="1149"/>
    </location>
</feature>
<dbReference type="PROSITE" id="PS50017">
    <property type="entry name" value="DEATH_DOMAIN"/>
    <property type="match status" value="1"/>
</dbReference>
<comment type="caution">
    <text evidence="22">The sequence shown here is derived from an EMBL/GenBank/DDBJ whole genome shotgun (WGS) entry which is preliminary data.</text>
</comment>
<evidence type="ECO:0000256" key="8">
    <source>
        <dbReference type="ARBA" id="ARBA00022553"/>
    </source>
</evidence>
<dbReference type="Gene3D" id="1.10.533.10">
    <property type="entry name" value="Death Domain, Fas"/>
    <property type="match status" value="1"/>
</dbReference>
<evidence type="ECO:0000313" key="22">
    <source>
        <dbReference type="EMBL" id="GFU26942.1"/>
    </source>
</evidence>
<keyword evidence="11" id="KW-0677">Repeat</keyword>
<evidence type="ECO:0000256" key="4">
    <source>
        <dbReference type="ARBA" id="ARBA00022483"/>
    </source>
</evidence>
<keyword evidence="4" id="KW-0268">Exocytosis</keyword>
<feature type="repeat" description="ANK" evidence="17">
    <location>
        <begin position="560"/>
        <end position="592"/>
    </location>
</feature>
<feature type="repeat" description="ANK" evidence="17">
    <location>
        <begin position="593"/>
        <end position="625"/>
    </location>
</feature>
<feature type="coiled-coil region" evidence="18">
    <location>
        <begin position="3546"/>
        <end position="3631"/>
    </location>
</feature>
<feature type="region of interest" description="Disordered" evidence="19">
    <location>
        <begin position="4866"/>
        <end position="4888"/>
    </location>
</feature>
<feature type="repeat" description="ANK" evidence="17">
    <location>
        <begin position="428"/>
        <end position="460"/>
    </location>
</feature>
<feature type="coiled-coil region" evidence="18">
    <location>
        <begin position="3401"/>
        <end position="3428"/>
    </location>
</feature>
<feature type="compositionally biased region" description="Low complexity" evidence="19">
    <location>
        <begin position="5677"/>
        <end position="5691"/>
    </location>
</feature>
<dbReference type="Proteomes" id="UP000887013">
    <property type="component" value="Unassembled WGS sequence"/>
</dbReference>
<evidence type="ECO:0000313" key="23">
    <source>
        <dbReference type="Proteomes" id="UP000887013"/>
    </source>
</evidence>
<evidence type="ECO:0000259" key="21">
    <source>
        <dbReference type="PROSITE" id="PS51145"/>
    </source>
</evidence>
<evidence type="ECO:0000256" key="6">
    <source>
        <dbReference type="ARBA" id="ARBA00022525"/>
    </source>
</evidence>
<evidence type="ECO:0000256" key="1">
    <source>
        <dbReference type="ARBA" id="ARBA00004175"/>
    </source>
</evidence>
<dbReference type="Pfam" id="PF00023">
    <property type="entry name" value="Ank"/>
    <property type="match status" value="5"/>
</dbReference>
<evidence type="ECO:0000256" key="3">
    <source>
        <dbReference type="ARBA" id="ARBA00004613"/>
    </source>
</evidence>
<accession>A0A8X6QMJ4</accession>
<dbReference type="InterPro" id="IPR040745">
    <property type="entry name" value="Ankyrin_UPA"/>
</dbReference>
<dbReference type="FunFam" id="1.25.40.20:FF:000095">
    <property type="entry name" value="Ankyrin 2, isoform J"/>
    <property type="match status" value="1"/>
</dbReference>
<evidence type="ECO:0000256" key="5">
    <source>
        <dbReference type="ARBA" id="ARBA00022490"/>
    </source>
</evidence>
<evidence type="ECO:0000259" key="20">
    <source>
        <dbReference type="PROSITE" id="PS50017"/>
    </source>
</evidence>
<dbReference type="PANTHER" id="PTHR24123:SF141">
    <property type="entry name" value="ANKYRIN 2, ISOFORM U"/>
    <property type="match status" value="1"/>
</dbReference>
<keyword evidence="10" id="KW-0528">Neurotoxin</keyword>
<reference evidence="22" key="1">
    <citation type="submission" date="2020-08" db="EMBL/GenBank/DDBJ databases">
        <title>Multicomponent nature underlies the extraordinary mechanical properties of spider dragline silk.</title>
        <authorList>
            <person name="Kono N."/>
            <person name="Nakamura H."/>
            <person name="Mori M."/>
            <person name="Yoshida Y."/>
            <person name="Ohtoshi R."/>
            <person name="Malay A.D."/>
            <person name="Moran D.A.P."/>
            <person name="Tomita M."/>
            <person name="Numata K."/>
            <person name="Arakawa K."/>
        </authorList>
    </citation>
    <scope>NUCLEOTIDE SEQUENCE</scope>
</reference>
<gene>
    <name evidence="22" type="primary">Ank3</name>
    <name evidence="22" type="ORF">NPIL_115566</name>
</gene>
<feature type="repeat" description="ANK" evidence="17">
    <location>
        <begin position="692"/>
        <end position="724"/>
    </location>
</feature>
<dbReference type="GO" id="GO:0007165">
    <property type="term" value="P:signal transduction"/>
    <property type="evidence" value="ECO:0007669"/>
    <property type="project" value="InterPro"/>
</dbReference>
<dbReference type="GO" id="GO:0005856">
    <property type="term" value="C:cytoskeleton"/>
    <property type="evidence" value="ECO:0007669"/>
    <property type="project" value="UniProtKB-SubCell"/>
</dbReference>
<feature type="compositionally biased region" description="Basic and acidic residues" evidence="19">
    <location>
        <begin position="4114"/>
        <end position="4127"/>
    </location>
</feature>
<feature type="region of interest" description="Disordered" evidence="19">
    <location>
        <begin position="4702"/>
        <end position="4721"/>
    </location>
</feature>
<dbReference type="InterPro" id="IPR000488">
    <property type="entry name" value="Death_dom"/>
</dbReference>
<dbReference type="Pfam" id="PF12796">
    <property type="entry name" value="Ank_2"/>
    <property type="match status" value="6"/>
</dbReference>
<dbReference type="CDD" id="cd08317">
    <property type="entry name" value="Death_ank"/>
    <property type="match status" value="1"/>
</dbReference>
<feature type="repeat" description="ANK" evidence="17">
    <location>
        <begin position="362"/>
        <end position="394"/>
    </location>
</feature>
<dbReference type="Pfam" id="PF17809">
    <property type="entry name" value="UPA_2"/>
    <property type="match status" value="1"/>
</dbReference>
<feature type="repeat" description="ANK" evidence="17">
    <location>
        <begin position="725"/>
        <end position="757"/>
    </location>
</feature>
<dbReference type="FunFam" id="1.25.40.20:FF:000001">
    <property type="entry name" value="Ankyrin-2 isoform 2"/>
    <property type="match status" value="1"/>
</dbReference>
<feature type="domain" description="ZU5" evidence="21">
    <location>
        <begin position="1151"/>
        <end position="1298"/>
    </location>
</feature>
<keyword evidence="6" id="KW-0964">Secreted</keyword>
<dbReference type="SUPFAM" id="SSF47986">
    <property type="entry name" value="DEATH domain"/>
    <property type="match status" value="1"/>
</dbReference>
<dbReference type="Pfam" id="PF13857">
    <property type="entry name" value="Ank_5"/>
    <property type="match status" value="1"/>
</dbReference>
<dbReference type="Gene3D" id="1.25.40.20">
    <property type="entry name" value="Ankyrin repeat-containing domain"/>
    <property type="match status" value="3"/>
</dbReference>
<feature type="region of interest" description="Disordered" evidence="19">
    <location>
        <begin position="2054"/>
        <end position="2075"/>
    </location>
</feature>
<keyword evidence="7" id="KW-1052">Target cell membrane</keyword>
<dbReference type="PANTHER" id="PTHR24123">
    <property type="entry name" value="ANKYRIN REPEAT-CONTAINING"/>
    <property type="match status" value="1"/>
</dbReference>
<dbReference type="InterPro" id="IPR011029">
    <property type="entry name" value="DEATH-like_dom_sf"/>
</dbReference>
<evidence type="ECO:0000256" key="10">
    <source>
        <dbReference type="ARBA" id="ARBA00022699"/>
    </source>
</evidence>
<feature type="compositionally biased region" description="Low complexity" evidence="19">
    <location>
        <begin position="5732"/>
        <end position="5745"/>
    </location>
</feature>
<dbReference type="InterPro" id="IPR002110">
    <property type="entry name" value="Ankyrin_rpt"/>
</dbReference>
<feature type="region of interest" description="Disordered" evidence="19">
    <location>
        <begin position="4227"/>
        <end position="4251"/>
    </location>
</feature>
<evidence type="ECO:0000256" key="19">
    <source>
        <dbReference type="SAM" id="MobiDB-lite"/>
    </source>
</evidence>
<feature type="domain" description="Death" evidence="20">
    <location>
        <begin position="1485"/>
        <end position="1563"/>
    </location>
</feature>
<dbReference type="GO" id="GO:0005576">
    <property type="term" value="C:extracellular region"/>
    <property type="evidence" value="ECO:0007669"/>
    <property type="project" value="UniProtKB-SubCell"/>
</dbReference>
<feature type="compositionally biased region" description="Basic and acidic residues" evidence="19">
    <location>
        <begin position="5073"/>
        <end position="5096"/>
    </location>
</feature>
<dbReference type="SMART" id="SM00005">
    <property type="entry name" value="DEATH"/>
    <property type="match status" value="1"/>
</dbReference>
<dbReference type="InterPro" id="IPR000906">
    <property type="entry name" value="ZU5_dom"/>
</dbReference>
<keyword evidence="5" id="KW-0963">Cytoplasm</keyword>
<keyword evidence="23" id="KW-1185">Reference proteome</keyword>